<name>A0A1Y5X5E2_KIBAR</name>
<proteinExistence type="predicted"/>
<reference evidence="1 2" key="1">
    <citation type="submission" date="2017-04" db="EMBL/GenBank/DDBJ databases">
        <authorList>
            <person name="Afonso C.L."/>
            <person name="Miller P.J."/>
            <person name="Scott M.A."/>
            <person name="Spackman E."/>
            <person name="Goraichik I."/>
            <person name="Dimitrov K.M."/>
            <person name="Suarez D.L."/>
            <person name="Swayne D.E."/>
        </authorList>
    </citation>
    <scope>NUCLEOTIDE SEQUENCE [LARGE SCALE GENOMIC DNA]</scope>
    <source>
        <strain evidence="1 2">DSM 43828</strain>
    </source>
</reference>
<organism evidence="1 2">
    <name type="scientific">Kibdelosporangium aridum</name>
    <dbReference type="NCBI Taxonomy" id="2030"/>
    <lineage>
        <taxon>Bacteria</taxon>
        <taxon>Bacillati</taxon>
        <taxon>Actinomycetota</taxon>
        <taxon>Actinomycetes</taxon>
        <taxon>Pseudonocardiales</taxon>
        <taxon>Pseudonocardiaceae</taxon>
        <taxon>Kibdelosporangium</taxon>
    </lineage>
</organism>
<dbReference type="AlphaFoldDB" id="A0A1Y5X5E2"/>
<dbReference type="OrthoDB" id="3664144at2"/>
<evidence type="ECO:0000313" key="2">
    <source>
        <dbReference type="Proteomes" id="UP000192674"/>
    </source>
</evidence>
<sequence>MRRGWIGAAALAAVVVVAVLVLRDPPPPRDPVPPALQVEQARRVPLTGLNWRPVSLPTAIEHPHRSAVDTERALFPITQPDGTHLLVNNTGVVLARGNEGLTATLEGARVVVHETNTGRVSTVDAATGGLTGEFTGPKTALVAHAVGAVVVQENDQCLQILDASTLKVVTRHCAPPGWAISLLTSELDGVQWREARPDQHCARWFQLTPPFTPQALITGERACRAAVLVRTADWELTADFPPYEVGVLHPGPLVARRENREITLDATALDVHACGGRIYWLSKPTGAEQKGELVRWTPGDNTVQVLQVGMGSASPPRCVNGVLSVVTYGERPQLWALDEP</sequence>
<evidence type="ECO:0000313" key="1">
    <source>
        <dbReference type="EMBL" id="SMC72225.1"/>
    </source>
</evidence>
<dbReference type="Proteomes" id="UP000192674">
    <property type="component" value="Unassembled WGS sequence"/>
</dbReference>
<gene>
    <name evidence="1" type="ORF">SAMN05661093_01684</name>
</gene>
<dbReference type="EMBL" id="FWXV01000001">
    <property type="protein sequence ID" value="SMC72225.1"/>
    <property type="molecule type" value="Genomic_DNA"/>
</dbReference>
<protein>
    <recommendedName>
        <fullName evidence="3">PQQ-like domain-containing protein</fullName>
    </recommendedName>
</protein>
<dbReference type="InterPro" id="IPR011047">
    <property type="entry name" value="Quinoprotein_ADH-like_sf"/>
</dbReference>
<accession>A0A1Y5X5E2</accession>
<evidence type="ECO:0008006" key="3">
    <source>
        <dbReference type="Google" id="ProtNLM"/>
    </source>
</evidence>
<dbReference type="SUPFAM" id="SSF50998">
    <property type="entry name" value="Quinoprotein alcohol dehydrogenase-like"/>
    <property type="match status" value="1"/>
</dbReference>
<dbReference type="RefSeq" id="WP_084425316.1">
    <property type="nucleotide sequence ID" value="NZ_FWXV01000001.1"/>
</dbReference>
<keyword evidence="2" id="KW-1185">Reference proteome</keyword>